<keyword evidence="3" id="KW-0677">Repeat</keyword>
<dbReference type="InterPro" id="IPR000483">
    <property type="entry name" value="Cys-rich_flank_reg_C"/>
</dbReference>
<dbReference type="PROSITE" id="PS51450">
    <property type="entry name" value="LRR"/>
    <property type="match status" value="1"/>
</dbReference>
<proteinExistence type="predicted"/>
<keyword evidence="1" id="KW-0433">Leucine-rich repeat</keyword>
<dbReference type="Pfam" id="PF13855">
    <property type="entry name" value="LRR_8"/>
    <property type="match status" value="2"/>
</dbReference>
<protein>
    <submittedName>
        <fullName evidence="8">Leucine rich repeat domain-containing protein</fullName>
    </submittedName>
</protein>
<dbReference type="Proteomes" id="UP001201812">
    <property type="component" value="Unassembled WGS sequence"/>
</dbReference>
<dbReference type="GO" id="GO:0005886">
    <property type="term" value="C:plasma membrane"/>
    <property type="evidence" value="ECO:0007669"/>
    <property type="project" value="TreeGrafter"/>
</dbReference>
<feature type="region of interest" description="Disordered" evidence="4">
    <location>
        <begin position="497"/>
        <end position="531"/>
    </location>
</feature>
<feature type="transmembrane region" description="Helical" evidence="5">
    <location>
        <begin position="455"/>
        <end position="476"/>
    </location>
</feature>
<evidence type="ECO:0000256" key="3">
    <source>
        <dbReference type="ARBA" id="ARBA00022737"/>
    </source>
</evidence>
<evidence type="ECO:0000256" key="2">
    <source>
        <dbReference type="ARBA" id="ARBA00022729"/>
    </source>
</evidence>
<keyword evidence="2 6" id="KW-0732">Signal</keyword>
<evidence type="ECO:0000259" key="7">
    <source>
        <dbReference type="SMART" id="SM00082"/>
    </source>
</evidence>
<organism evidence="8 9">
    <name type="scientific">Ditylenchus destructor</name>
    <dbReference type="NCBI Taxonomy" id="166010"/>
    <lineage>
        <taxon>Eukaryota</taxon>
        <taxon>Metazoa</taxon>
        <taxon>Ecdysozoa</taxon>
        <taxon>Nematoda</taxon>
        <taxon>Chromadorea</taxon>
        <taxon>Rhabditida</taxon>
        <taxon>Tylenchina</taxon>
        <taxon>Tylenchomorpha</taxon>
        <taxon>Sphaerularioidea</taxon>
        <taxon>Anguinidae</taxon>
        <taxon>Anguininae</taxon>
        <taxon>Ditylenchus</taxon>
    </lineage>
</organism>
<dbReference type="PANTHER" id="PTHR24369:SF210">
    <property type="entry name" value="CHAOPTIN-RELATED"/>
    <property type="match status" value="1"/>
</dbReference>
<feature type="compositionally biased region" description="Polar residues" evidence="4">
    <location>
        <begin position="497"/>
        <end position="510"/>
    </location>
</feature>
<evidence type="ECO:0000256" key="5">
    <source>
        <dbReference type="SAM" id="Phobius"/>
    </source>
</evidence>
<dbReference type="PANTHER" id="PTHR24369">
    <property type="entry name" value="ANTIGEN BSP, PUTATIVE-RELATED"/>
    <property type="match status" value="1"/>
</dbReference>
<dbReference type="Pfam" id="PF13306">
    <property type="entry name" value="LRR_5"/>
    <property type="match status" value="1"/>
</dbReference>
<dbReference type="InterPro" id="IPR032675">
    <property type="entry name" value="LRR_dom_sf"/>
</dbReference>
<gene>
    <name evidence="8" type="ORF">DdX_02408</name>
</gene>
<feature type="chain" id="PRO_5042081763" evidence="6">
    <location>
        <begin position="23"/>
        <end position="531"/>
    </location>
</feature>
<dbReference type="SMART" id="SM00082">
    <property type="entry name" value="LRRCT"/>
    <property type="match status" value="1"/>
</dbReference>
<keyword evidence="9" id="KW-1185">Reference proteome</keyword>
<evidence type="ECO:0000256" key="4">
    <source>
        <dbReference type="SAM" id="MobiDB-lite"/>
    </source>
</evidence>
<keyword evidence="5" id="KW-0472">Membrane</keyword>
<dbReference type="InterPro" id="IPR050541">
    <property type="entry name" value="LRR_TM_domain-containing"/>
</dbReference>
<evidence type="ECO:0000256" key="6">
    <source>
        <dbReference type="SAM" id="SignalP"/>
    </source>
</evidence>
<keyword evidence="5" id="KW-1133">Transmembrane helix</keyword>
<feature type="domain" description="LRRCT" evidence="7">
    <location>
        <begin position="394"/>
        <end position="441"/>
    </location>
</feature>
<dbReference type="SUPFAM" id="SSF52058">
    <property type="entry name" value="L domain-like"/>
    <property type="match status" value="1"/>
</dbReference>
<dbReference type="EMBL" id="JAKKPZ010000002">
    <property type="protein sequence ID" value="KAI1725732.1"/>
    <property type="molecule type" value="Genomic_DNA"/>
</dbReference>
<dbReference type="InterPro" id="IPR001611">
    <property type="entry name" value="Leu-rich_rpt"/>
</dbReference>
<feature type="signal peptide" evidence="6">
    <location>
        <begin position="1"/>
        <end position="22"/>
    </location>
</feature>
<dbReference type="InterPro" id="IPR003591">
    <property type="entry name" value="Leu-rich_rpt_typical-subtyp"/>
</dbReference>
<feature type="compositionally biased region" description="Basic and acidic residues" evidence="4">
    <location>
        <begin position="518"/>
        <end position="531"/>
    </location>
</feature>
<dbReference type="InterPro" id="IPR026906">
    <property type="entry name" value="LRR_5"/>
</dbReference>
<keyword evidence="5" id="KW-0812">Transmembrane</keyword>
<comment type="caution">
    <text evidence="8">The sequence shown here is derived from an EMBL/GenBank/DDBJ whole genome shotgun (WGS) entry which is preliminary data.</text>
</comment>
<evidence type="ECO:0000256" key="1">
    <source>
        <dbReference type="ARBA" id="ARBA00022614"/>
    </source>
</evidence>
<dbReference type="AlphaFoldDB" id="A0AAD4RC69"/>
<name>A0AAD4RC69_9BILA</name>
<evidence type="ECO:0000313" key="8">
    <source>
        <dbReference type="EMBL" id="KAI1725732.1"/>
    </source>
</evidence>
<dbReference type="SMART" id="SM00369">
    <property type="entry name" value="LRR_TYP"/>
    <property type="match status" value="6"/>
</dbReference>
<evidence type="ECO:0000313" key="9">
    <source>
        <dbReference type="Proteomes" id="UP001201812"/>
    </source>
</evidence>
<dbReference type="Gene3D" id="3.80.10.10">
    <property type="entry name" value="Ribonuclease Inhibitor"/>
    <property type="match status" value="2"/>
</dbReference>
<reference evidence="8" key="1">
    <citation type="submission" date="2022-01" db="EMBL/GenBank/DDBJ databases">
        <title>Genome Sequence Resource for Two Populations of Ditylenchus destructor, the Migratory Endoparasitic Phytonematode.</title>
        <authorList>
            <person name="Zhang H."/>
            <person name="Lin R."/>
            <person name="Xie B."/>
        </authorList>
    </citation>
    <scope>NUCLEOTIDE SEQUENCE</scope>
    <source>
        <strain evidence="8">BazhouSP</strain>
    </source>
</reference>
<sequence>MRLIRRLALLLVMFSLVGVCSGQDSTEDDSEQDYDISLEPLEPYLSAEDDKPDIICEKGGYCNCIYGDAREGKKEPNVVNCTSASLRGSFLDTAHVVIRAEKFPNFKAEEVRMSHNRIHVLRKGLIVSGHEDSIISLDFTDNLISDVERYCFDNFPKLVKLKLTNNQLRYEEISDDWLTAKLGQSLHQLYLDNNRIKNLDDGIFDNLKNLNKLVLDGNKGLRLTPKTFGRGLKRLRILSMDNCGFDTLDPEVFANLGGLTQLSLSRNRFNSVPLALRNVPRLNLLALSEAFMTHIPQGSFNNMPALKSIFMRRMPNLTEVMSCAFCGLIDLESVDFSGSKGLGKIDDNAFGLYAKKEVVPDDFNMLDLRDCNFTGISENLLDWGPPTRLALAGNPLHCDCETMKWLLGNRDVNMVGPVAVCKSPAALREKPLRKANAKQCGLSAPASSSLFDSNMVLIFLVAVCGIALVVGAGMFAKHKGVTVSQFLPAGRTQSSQLGYSNLGPSRSGAQNDIDDGDENRLEDDFNRPEFV</sequence>
<accession>A0AAD4RC69</accession>